<name>A0ACC2WIQ2_9TREE</name>
<dbReference type="Proteomes" id="UP001243375">
    <property type="component" value="Unassembled WGS sequence"/>
</dbReference>
<accession>A0ACC2WIQ2</accession>
<comment type="caution">
    <text evidence="1">The sequence shown here is derived from an EMBL/GenBank/DDBJ whole genome shotgun (WGS) entry which is preliminary data.</text>
</comment>
<gene>
    <name evidence="1" type="ORF">QFC22_006689</name>
</gene>
<sequence>MSPPLSVEANGKIVDADSMQESPLKNVQVPSKRKEMDHGPIDSASISSSAACDTFTSSKRPKTFKPPSSDERETLISGTFVKLDIQKKMLTLNQEPQLLDKHTSYLSLMAQFQEWMLEQPLGREVTQIPVEYWPLVVMIGHEDSSAGRARLMDHISSALVPSELTGGESAKISSLAISAVCTAVFTQVSYGFHPSDFSSLTASSSNSSTTKSSQDIKIPASLALRRWEAKELDMVPQSNAGRGFKARDVMKERQRFRQQAREEVQKIAQTLDTAAIRHLLGLDKGDVAKTKMQVKERKAGSEPKCDEVVEIDADEAPTVIKTVNPVKAKPEAKPKPELTPEQLAEKEAKEAERRAKEAEKQKRIEAQNKKAQEVAKSKAMMQSFFKKPAAAAPTKIQKLVNVKAVVDCDAVEVEDPSTDFESHFKPFFAKSTVDIAPINRFSTRGLKDGNHASGSSDLSGWDGKDFLTDFVKRASEKRPLSYNARPNLTRKRSIVEESRSGLVRKPKTEPPFCTIPDLVDRAQEAEDPRLVYSHLKDPTKFPRKTLKFDEDLRPPYSGTWTAPSWFVGPRTPFALDPNVDYSLDEGLDWEPENLDEGAMDVDEPEESESEDDDDLGSWLASDDEREESPVVAFNDPFFVGNPLGMPNIKPTNKEQKLPPRKFEKLIQFSKGPVWEEGLGEVAWKGFEQYRICVLNDAPLGGLDPFTWQQPETIKSRPEGPKVQTSNVKQAIQLSTIMTTPSPATVTPARNTTLTPAKTLTPRPVPNAKLSQAELADFLRAIEGSDKTIKALVLDLSARFKSAGTQASIRAKVNEVASKTPVKGAVWSIKPAAWVEAGISLPK</sequence>
<evidence type="ECO:0000313" key="1">
    <source>
        <dbReference type="EMBL" id="KAJ9110711.1"/>
    </source>
</evidence>
<evidence type="ECO:0000313" key="2">
    <source>
        <dbReference type="Proteomes" id="UP001243375"/>
    </source>
</evidence>
<dbReference type="EMBL" id="JASBWU010000036">
    <property type="protein sequence ID" value="KAJ9110711.1"/>
    <property type="molecule type" value="Genomic_DNA"/>
</dbReference>
<organism evidence="1 2">
    <name type="scientific">Naganishia vaughanmartiniae</name>
    <dbReference type="NCBI Taxonomy" id="1424756"/>
    <lineage>
        <taxon>Eukaryota</taxon>
        <taxon>Fungi</taxon>
        <taxon>Dikarya</taxon>
        <taxon>Basidiomycota</taxon>
        <taxon>Agaricomycotina</taxon>
        <taxon>Tremellomycetes</taxon>
        <taxon>Filobasidiales</taxon>
        <taxon>Filobasidiaceae</taxon>
        <taxon>Naganishia</taxon>
    </lineage>
</organism>
<protein>
    <submittedName>
        <fullName evidence="1">Uncharacterized protein</fullName>
    </submittedName>
</protein>
<reference evidence="1" key="1">
    <citation type="submission" date="2023-04" db="EMBL/GenBank/DDBJ databases">
        <title>Draft Genome sequencing of Naganishia species isolated from polar environments using Oxford Nanopore Technology.</title>
        <authorList>
            <person name="Leo P."/>
            <person name="Venkateswaran K."/>
        </authorList>
    </citation>
    <scope>NUCLEOTIDE SEQUENCE</scope>
    <source>
        <strain evidence="1">MNA-CCFEE 5425</strain>
    </source>
</reference>
<proteinExistence type="predicted"/>
<keyword evidence="2" id="KW-1185">Reference proteome</keyword>